<accession>A0A9J5XMQ5</accession>
<dbReference type="EMBL" id="JACXVP010000008">
    <property type="protein sequence ID" value="KAG5589523.1"/>
    <property type="molecule type" value="Genomic_DNA"/>
</dbReference>
<organism evidence="1 2">
    <name type="scientific">Solanum commersonii</name>
    <name type="common">Commerson's wild potato</name>
    <name type="synonym">Commerson's nightshade</name>
    <dbReference type="NCBI Taxonomy" id="4109"/>
    <lineage>
        <taxon>Eukaryota</taxon>
        <taxon>Viridiplantae</taxon>
        <taxon>Streptophyta</taxon>
        <taxon>Embryophyta</taxon>
        <taxon>Tracheophyta</taxon>
        <taxon>Spermatophyta</taxon>
        <taxon>Magnoliopsida</taxon>
        <taxon>eudicotyledons</taxon>
        <taxon>Gunneridae</taxon>
        <taxon>Pentapetalae</taxon>
        <taxon>asterids</taxon>
        <taxon>lamiids</taxon>
        <taxon>Solanales</taxon>
        <taxon>Solanaceae</taxon>
        <taxon>Solanoideae</taxon>
        <taxon>Solaneae</taxon>
        <taxon>Solanum</taxon>
    </lineage>
</organism>
<evidence type="ECO:0000313" key="1">
    <source>
        <dbReference type="EMBL" id="KAG5589523.1"/>
    </source>
</evidence>
<gene>
    <name evidence="1" type="ORF">H5410_040037</name>
</gene>
<keyword evidence="2" id="KW-1185">Reference proteome</keyword>
<name>A0A9J5XMQ5_SOLCO</name>
<comment type="caution">
    <text evidence="1">The sequence shown here is derived from an EMBL/GenBank/DDBJ whole genome shotgun (WGS) entry which is preliminary data.</text>
</comment>
<sequence>MWVGALCYVHRLGSILFHRHPNSSPRCFQVQPTCSGWAPDRVVPVPFRLLLRSSSIQDVMEYIESLYVSFRLSHLVPFRSVPVLYRYIVGWTEPSFHRNNSSPVHPNTGQQPGQTISVRSCTDSFWFGGPIPVRCPVIISIVSSFCGIIDVISDVNDYYN</sequence>
<protein>
    <submittedName>
        <fullName evidence="1">Uncharacterized protein</fullName>
    </submittedName>
</protein>
<dbReference type="AlphaFoldDB" id="A0A9J5XMQ5"/>
<evidence type="ECO:0000313" key="2">
    <source>
        <dbReference type="Proteomes" id="UP000824120"/>
    </source>
</evidence>
<reference evidence="1 2" key="1">
    <citation type="submission" date="2020-09" db="EMBL/GenBank/DDBJ databases">
        <title>De no assembly of potato wild relative species, Solanum commersonii.</title>
        <authorList>
            <person name="Cho K."/>
        </authorList>
    </citation>
    <scope>NUCLEOTIDE SEQUENCE [LARGE SCALE GENOMIC DNA]</scope>
    <source>
        <strain evidence="1">LZ3.2</strain>
        <tissue evidence="1">Leaf</tissue>
    </source>
</reference>
<dbReference type="Proteomes" id="UP000824120">
    <property type="component" value="Chromosome 8"/>
</dbReference>
<proteinExistence type="predicted"/>